<organism evidence="1 2">
    <name type="scientific">Pleurodeles waltl</name>
    <name type="common">Iberian ribbed newt</name>
    <dbReference type="NCBI Taxonomy" id="8319"/>
    <lineage>
        <taxon>Eukaryota</taxon>
        <taxon>Metazoa</taxon>
        <taxon>Chordata</taxon>
        <taxon>Craniata</taxon>
        <taxon>Vertebrata</taxon>
        <taxon>Euteleostomi</taxon>
        <taxon>Amphibia</taxon>
        <taxon>Batrachia</taxon>
        <taxon>Caudata</taxon>
        <taxon>Salamandroidea</taxon>
        <taxon>Salamandridae</taxon>
        <taxon>Pleurodelinae</taxon>
        <taxon>Pleurodeles</taxon>
    </lineage>
</organism>
<dbReference type="AlphaFoldDB" id="A0AAV7UI90"/>
<accession>A0AAV7UI90</accession>
<dbReference type="Proteomes" id="UP001066276">
    <property type="component" value="Chromosome 3_1"/>
</dbReference>
<sequence>MEGIRYDEEVLQQPHDVKHYRKISPTHTKGLVLEIGQITKGTLEEEWICTNEYPFLDQKDFCILLMQETLDFIDKIDGEEFDVSTEILATFGLESIFTNILEDEALAVKTEALELRT</sequence>
<protein>
    <submittedName>
        <fullName evidence="1">Uncharacterized protein</fullName>
    </submittedName>
</protein>
<comment type="caution">
    <text evidence="1">The sequence shown here is derived from an EMBL/GenBank/DDBJ whole genome shotgun (WGS) entry which is preliminary data.</text>
</comment>
<evidence type="ECO:0000313" key="1">
    <source>
        <dbReference type="EMBL" id="KAJ1187674.1"/>
    </source>
</evidence>
<reference evidence="1" key="1">
    <citation type="journal article" date="2022" name="bioRxiv">
        <title>Sequencing and chromosome-scale assembly of the giantPleurodeles waltlgenome.</title>
        <authorList>
            <person name="Brown T."/>
            <person name="Elewa A."/>
            <person name="Iarovenko S."/>
            <person name="Subramanian E."/>
            <person name="Araus A.J."/>
            <person name="Petzold A."/>
            <person name="Susuki M."/>
            <person name="Suzuki K.-i.T."/>
            <person name="Hayashi T."/>
            <person name="Toyoda A."/>
            <person name="Oliveira C."/>
            <person name="Osipova E."/>
            <person name="Leigh N.D."/>
            <person name="Simon A."/>
            <person name="Yun M.H."/>
        </authorList>
    </citation>
    <scope>NUCLEOTIDE SEQUENCE</scope>
    <source>
        <strain evidence="1">20211129_DDA</strain>
        <tissue evidence="1">Liver</tissue>
    </source>
</reference>
<name>A0AAV7UI90_PLEWA</name>
<evidence type="ECO:0000313" key="2">
    <source>
        <dbReference type="Proteomes" id="UP001066276"/>
    </source>
</evidence>
<gene>
    <name evidence="1" type="ORF">NDU88_004448</name>
</gene>
<keyword evidence="2" id="KW-1185">Reference proteome</keyword>
<dbReference type="EMBL" id="JANPWB010000005">
    <property type="protein sequence ID" value="KAJ1187674.1"/>
    <property type="molecule type" value="Genomic_DNA"/>
</dbReference>
<proteinExistence type="predicted"/>